<keyword evidence="8" id="KW-1185">Reference proteome</keyword>
<keyword evidence="5 6" id="KW-0472">Membrane</keyword>
<dbReference type="EMBL" id="JADBEO010000025">
    <property type="protein sequence ID" value="MDR4307432.1"/>
    <property type="molecule type" value="Genomic_DNA"/>
</dbReference>
<protein>
    <submittedName>
        <fullName evidence="7">Bax inhibitor-1/YccA family protein</fullName>
    </submittedName>
</protein>
<comment type="similarity">
    <text evidence="2 6">Belongs to the BI1 family.</text>
</comment>
<dbReference type="Proteomes" id="UP001181622">
    <property type="component" value="Unassembled WGS sequence"/>
</dbReference>
<evidence type="ECO:0000256" key="3">
    <source>
        <dbReference type="ARBA" id="ARBA00022692"/>
    </source>
</evidence>
<feature type="transmembrane region" description="Helical" evidence="6">
    <location>
        <begin position="140"/>
        <end position="159"/>
    </location>
</feature>
<feature type="transmembrane region" description="Helical" evidence="6">
    <location>
        <begin position="171"/>
        <end position="189"/>
    </location>
</feature>
<dbReference type="PANTHER" id="PTHR23291">
    <property type="entry name" value="BAX INHIBITOR-RELATED"/>
    <property type="match status" value="1"/>
</dbReference>
<evidence type="ECO:0000313" key="7">
    <source>
        <dbReference type="EMBL" id="MDR4307432.1"/>
    </source>
</evidence>
<evidence type="ECO:0000313" key="8">
    <source>
        <dbReference type="Proteomes" id="UP001181622"/>
    </source>
</evidence>
<comment type="subcellular location">
    <subcellularLocation>
        <location evidence="1">Membrane</location>
        <topology evidence="1">Multi-pass membrane protein</topology>
    </subcellularLocation>
</comment>
<gene>
    <name evidence="7" type="ORF">IHQ68_12475</name>
</gene>
<reference evidence="7" key="1">
    <citation type="submission" date="2020-10" db="EMBL/GenBank/DDBJ databases">
        <authorList>
            <person name="Abbas A."/>
            <person name="Razzaq R."/>
            <person name="Waqas M."/>
            <person name="Abbas N."/>
            <person name="Nielsen T.K."/>
            <person name="Hansen L.H."/>
            <person name="Hussain S."/>
            <person name="Shahid M."/>
        </authorList>
    </citation>
    <scope>NUCLEOTIDE SEQUENCE</scope>
    <source>
        <strain evidence="7">S14</strain>
    </source>
</reference>
<dbReference type="CDD" id="cd10432">
    <property type="entry name" value="BI-1-like_bacterial"/>
    <property type="match status" value="1"/>
</dbReference>
<evidence type="ECO:0000256" key="1">
    <source>
        <dbReference type="ARBA" id="ARBA00004141"/>
    </source>
</evidence>
<feature type="transmembrane region" description="Helical" evidence="6">
    <location>
        <begin position="88"/>
        <end position="108"/>
    </location>
</feature>
<comment type="caution">
    <text evidence="7">The sequence shown here is derived from an EMBL/GenBank/DDBJ whole genome shotgun (WGS) entry which is preliminary data.</text>
</comment>
<dbReference type="InterPro" id="IPR006214">
    <property type="entry name" value="Bax_inhibitor_1-related"/>
</dbReference>
<evidence type="ECO:0000256" key="5">
    <source>
        <dbReference type="ARBA" id="ARBA00023136"/>
    </source>
</evidence>
<dbReference type="PANTHER" id="PTHR23291:SF50">
    <property type="entry name" value="PROTEIN LIFEGUARD 4"/>
    <property type="match status" value="1"/>
</dbReference>
<dbReference type="Pfam" id="PF01027">
    <property type="entry name" value="Bax1-I"/>
    <property type="match status" value="1"/>
</dbReference>
<sequence>MSDYNRNAWGQTLGQPTVANAAVDQGLRSYMLSVYNFMAIGLAITGATAIGMFLLAVTQDPAQAAATLKNGMYLTGLGKALYLSPLKWAIMLAPLAFIFFLSAGLYRMSATAAQFAFYAFAAVMGLSLSVIFLVYTGNSIARVFFVTAAAFGALSLYGYTTKRDLTAMGSFLVMGLFGIILASLVNIFLGSSMVQFVVSVLGVLIFAGLTAYDTQRIKEMYYELDDDGTMTRKAVIGALSLYLDFINMFQMLLALFGNRE</sequence>
<dbReference type="RefSeq" id="WP_309392276.1">
    <property type="nucleotide sequence ID" value="NZ_JADBEO010000025.1"/>
</dbReference>
<feature type="transmembrane region" description="Helical" evidence="6">
    <location>
        <begin position="234"/>
        <end position="256"/>
    </location>
</feature>
<keyword evidence="4 6" id="KW-1133">Transmembrane helix</keyword>
<proteinExistence type="inferred from homology"/>
<keyword evidence="3 6" id="KW-0812">Transmembrane</keyword>
<evidence type="ECO:0000256" key="4">
    <source>
        <dbReference type="ARBA" id="ARBA00022989"/>
    </source>
</evidence>
<organism evidence="7 8">
    <name type="scientific">Chelatococcus sambhunathii</name>
    <dbReference type="NCBI Taxonomy" id="363953"/>
    <lineage>
        <taxon>Bacteria</taxon>
        <taxon>Pseudomonadati</taxon>
        <taxon>Pseudomonadota</taxon>
        <taxon>Alphaproteobacteria</taxon>
        <taxon>Hyphomicrobiales</taxon>
        <taxon>Chelatococcaceae</taxon>
        <taxon>Chelatococcus</taxon>
    </lineage>
</organism>
<feature type="transmembrane region" description="Helical" evidence="6">
    <location>
        <begin position="195"/>
        <end position="213"/>
    </location>
</feature>
<evidence type="ECO:0000256" key="6">
    <source>
        <dbReference type="RuleBase" id="RU004379"/>
    </source>
</evidence>
<accession>A0ABU1DH68</accession>
<name>A0ABU1DH68_9HYPH</name>
<evidence type="ECO:0000256" key="2">
    <source>
        <dbReference type="ARBA" id="ARBA00010350"/>
    </source>
</evidence>
<feature type="transmembrane region" description="Helical" evidence="6">
    <location>
        <begin position="34"/>
        <end position="57"/>
    </location>
</feature>
<feature type="transmembrane region" description="Helical" evidence="6">
    <location>
        <begin position="115"/>
        <end position="134"/>
    </location>
</feature>